<comment type="caution">
    <text evidence="2">The sequence shown here is derived from an EMBL/GenBank/DDBJ whole genome shotgun (WGS) entry which is preliminary data.</text>
</comment>
<protein>
    <recommendedName>
        <fullName evidence="4">Flagellar assembly protein H</fullName>
    </recommendedName>
</protein>
<feature type="region of interest" description="Disordered" evidence="1">
    <location>
        <begin position="43"/>
        <end position="79"/>
    </location>
</feature>
<evidence type="ECO:0000313" key="3">
    <source>
        <dbReference type="Proteomes" id="UP000697995"/>
    </source>
</evidence>
<dbReference type="Proteomes" id="UP000697995">
    <property type="component" value="Unassembled WGS sequence"/>
</dbReference>
<feature type="compositionally biased region" description="Basic and acidic residues" evidence="1">
    <location>
        <begin position="43"/>
        <end position="52"/>
    </location>
</feature>
<gene>
    <name evidence="2" type="ORF">CKO45_17485</name>
</gene>
<name>A0ABS1D000_9PROT</name>
<organism evidence="2 3">
    <name type="scientific">Paracraurococcus ruber</name>
    <dbReference type="NCBI Taxonomy" id="77675"/>
    <lineage>
        <taxon>Bacteria</taxon>
        <taxon>Pseudomonadati</taxon>
        <taxon>Pseudomonadota</taxon>
        <taxon>Alphaproteobacteria</taxon>
        <taxon>Acetobacterales</taxon>
        <taxon>Roseomonadaceae</taxon>
        <taxon>Paracraurococcus</taxon>
    </lineage>
</organism>
<evidence type="ECO:0008006" key="4">
    <source>
        <dbReference type="Google" id="ProtNLM"/>
    </source>
</evidence>
<reference evidence="2 3" key="1">
    <citation type="journal article" date="2020" name="Microorganisms">
        <title>Osmotic Adaptation and Compatible Solute Biosynthesis of Phototrophic Bacteria as Revealed from Genome Analyses.</title>
        <authorList>
            <person name="Imhoff J.F."/>
            <person name="Rahn T."/>
            <person name="Kunzel S."/>
            <person name="Keller A."/>
            <person name="Neulinger S.C."/>
        </authorList>
    </citation>
    <scope>NUCLEOTIDE SEQUENCE [LARGE SCALE GENOMIC DNA]</scope>
    <source>
        <strain evidence="2 3">DSM 15382</strain>
    </source>
</reference>
<evidence type="ECO:0000256" key="1">
    <source>
        <dbReference type="SAM" id="MobiDB-lite"/>
    </source>
</evidence>
<keyword evidence="3" id="KW-1185">Reference proteome</keyword>
<dbReference type="EMBL" id="NRSG01000141">
    <property type="protein sequence ID" value="MBK1660025.1"/>
    <property type="molecule type" value="Genomic_DNA"/>
</dbReference>
<proteinExistence type="predicted"/>
<sequence>MTRPFLPPLLTTLTGPGGDLAERLAAEERQRDAAFQAGKLKGFEEGYGRGQEDGLAAGRAGCRAEHLQHAGGRQQEQES</sequence>
<dbReference type="RefSeq" id="WP_200305882.1">
    <property type="nucleotide sequence ID" value="NZ_NRSG01000141.1"/>
</dbReference>
<accession>A0ABS1D000</accession>
<evidence type="ECO:0000313" key="2">
    <source>
        <dbReference type="EMBL" id="MBK1660025.1"/>
    </source>
</evidence>